<keyword evidence="2" id="KW-1185">Reference proteome</keyword>
<dbReference type="AlphaFoldDB" id="A0A3Q7GUE3"/>
<dbReference type="EnsemblPlants" id="Solyc06g036675.1.1">
    <property type="protein sequence ID" value="Solyc06g036675.1.1"/>
    <property type="gene ID" value="Solyc06g036675.1"/>
</dbReference>
<reference evidence="1" key="1">
    <citation type="journal article" date="2012" name="Nature">
        <title>The tomato genome sequence provides insights into fleshy fruit evolution.</title>
        <authorList>
            <consortium name="Tomato Genome Consortium"/>
        </authorList>
    </citation>
    <scope>NUCLEOTIDE SEQUENCE [LARGE SCALE GENOMIC DNA]</scope>
    <source>
        <strain evidence="1">cv. Heinz 1706</strain>
    </source>
</reference>
<name>A0A3Q7GUE3_SOLLC</name>
<proteinExistence type="predicted"/>
<dbReference type="Gramene" id="Solyc06g036675.1.1">
    <property type="protein sequence ID" value="Solyc06g036675.1.1"/>
    <property type="gene ID" value="Solyc06g036675.1"/>
</dbReference>
<dbReference type="OMA" id="CCPVETQ"/>
<evidence type="ECO:0008006" key="3">
    <source>
        <dbReference type="Google" id="ProtNLM"/>
    </source>
</evidence>
<dbReference type="InParanoid" id="A0A3Q7GUE3"/>
<accession>A0A3Q7GUE3</accession>
<organism evidence="1">
    <name type="scientific">Solanum lycopersicum</name>
    <name type="common">Tomato</name>
    <name type="synonym">Lycopersicon esculentum</name>
    <dbReference type="NCBI Taxonomy" id="4081"/>
    <lineage>
        <taxon>Eukaryota</taxon>
        <taxon>Viridiplantae</taxon>
        <taxon>Streptophyta</taxon>
        <taxon>Embryophyta</taxon>
        <taxon>Tracheophyta</taxon>
        <taxon>Spermatophyta</taxon>
        <taxon>Magnoliopsida</taxon>
        <taxon>eudicotyledons</taxon>
        <taxon>Gunneridae</taxon>
        <taxon>Pentapetalae</taxon>
        <taxon>asterids</taxon>
        <taxon>lamiids</taxon>
        <taxon>Solanales</taxon>
        <taxon>Solanaceae</taxon>
        <taxon>Solanoideae</taxon>
        <taxon>Solaneae</taxon>
        <taxon>Solanum</taxon>
        <taxon>Solanum subgen. Lycopersicon</taxon>
    </lineage>
</organism>
<evidence type="ECO:0000313" key="2">
    <source>
        <dbReference type="Proteomes" id="UP000004994"/>
    </source>
</evidence>
<evidence type="ECO:0000313" key="1">
    <source>
        <dbReference type="EnsemblPlants" id="Solyc06g036675.1.1"/>
    </source>
</evidence>
<sequence length="83" mass="9315">MDIPGDDLPEMKNLIGLEIRDQDLDQLKYLGMEVARSKEGIIVSQRKYVLDLLKETNMSGCCPVETQTDPNIKFGNKEGNSVD</sequence>
<reference evidence="1" key="2">
    <citation type="submission" date="2019-01" db="UniProtKB">
        <authorList>
            <consortium name="EnsemblPlants"/>
        </authorList>
    </citation>
    <scope>IDENTIFICATION</scope>
    <source>
        <strain evidence="1">cv. Heinz 1706</strain>
    </source>
</reference>
<protein>
    <recommendedName>
        <fullName evidence="3">Reverse transcriptase Ty1/copia-type domain-containing protein</fullName>
    </recommendedName>
</protein>
<dbReference type="Proteomes" id="UP000004994">
    <property type="component" value="Chromosome 6"/>
</dbReference>